<feature type="region of interest" description="Disordered" evidence="1">
    <location>
        <begin position="1"/>
        <end position="40"/>
    </location>
</feature>
<sequence>MGPVTKRRLTKIKGVARKSPYPQRRTQHGKYESTSSNKVNIGDWIGDMNQELAIQDESTTRNAKDMDGTHGPVEDNMRWRSNLAFAGDGSSK</sequence>
<gene>
    <name evidence="2" type="ORF">V6N11_046801</name>
</gene>
<feature type="compositionally biased region" description="Basic residues" evidence="1">
    <location>
        <begin position="1"/>
        <end position="16"/>
    </location>
</feature>
<proteinExistence type="predicted"/>
<dbReference type="EMBL" id="JBBPBN010001368">
    <property type="protein sequence ID" value="KAK8478508.1"/>
    <property type="molecule type" value="Genomic_DNA"/>
</dbReference>
<evidence type="ECO:0000313" key="3">
    <source>
        <dbReference type="Proteomes" id="UP001396334"/>
    </source>
</evidence>
<dbReference type="Proteomes" id="UP001396334">
    <property type="component" value="Unassembled WGS sequence"/>
</dbReference>
<reference evidence="2 3" key="1">
    <citation type="journal article" date="2024" name="G3 (Bethesda)">
        <title>Genome assembly of Hibiscus sabdariffa L. provides insights into metabolisms of medicinal natural products.</title>
        <authorList>
            <person name="Kim T."/>
        </authorList>
    </citation>
    <scope>NUCLEOTIDE SEQUENCE [LARGE SCALE GENOMIC DNA]</scope>
    <source>
        <strain evidence="2">TK-2024</strain>
        <tissue evidence="2">Old leaves</tissue>
    </source>
</reference>
<comment type="caution">
    <text evidence="2">The sequence shown here is derived from an EMBL/GenBank/DDBJ whole genome shotgun (WGS) entry which is preliminary data.</text>
</comment>
<evidence type="ECO:0000256" key="1">
    <source>
        <dbReference type="SAM" id="MobiDB-lite"/>
    </source>
</evidence>
<keyword evidence="3" id="KW-1185">Reference proteome</keyword>
<organism evidence="2 3">
    <name type="scientific">Hibiscus sabdariffa</name>
    <name type="common">roselle</name>
    <dbReference type="NCBI Taxonomy" id="183260"/>
    <lineage>
        <taxon>Eukaryota</taxon>
        <taxon>Viridiplantae</taxon>
        <taxon>Streptophyta</taxon>
        <taxon>Embryophyta</taxon>
        <taxon>Tracheophyta</taxon>
        <taxon>Spermatophyta</taxon>
        <taxon>Magnoliopsida</taxon>
        <taxon>eudicotyledons</taxon>
        <taxon>Gunneridae</taxon>
        <taxon>Pentapetalae</taxon>
        <taxon>rosids</taxon>
        <taxon>malvids</taxon>
        <taxon>Malvales</taxon>
        <taxon>Malvaceae</taxon>
        <taxon>Malvoideae</taxon>
        <taxon>Hibiscus</taxon>
    </lineage>
</organism>
<accession>A0ABR1ZDQ1</accession>
<protein>
    <submittedName>
        <fullName evidence="2">Uncharacterized protein</fullName>
    </submittedName>
</protein>
<name>A0ABR1ZDQ1_9ROSI</name>
<evidence type="ECO:0000313" key="2">
    <source>
        <dbReference type="EMBL" id="KAK8478508.1"/>
    </source>
</evidence>